<sequence length="53" mass="6207">LEQANAELTKLRTDFIDRVPIVQYEEVNKQLVGKTREVESLKEELDSAANRYR</sequence>
<protein>
    <submittedName>
        <fullName evidence="2">Keratin</fullName>
    </submittedName>
</protein>
<dbReference type="AlphaFoldDB" id="A0A0R3SMK4"/>
<evidence type="ECO:0000256" key="1">
    <source>
        <dbReference type="SAM" id="Coils"/>
    </source>
</evidence>
<organism evidence="2">
    <name type="scientific">Hymenolepis diminuta</name>
    <name type="common">Rat tapeworm</name>
    <dbReference type="NCBI Taxonomy" id="6216"/>
    <lineage>
        <taxon>Eukaryota</taxon>
        <taxon>Metazoa</taxon>
        <taxon>Spiralia</taxon>
        <taxon>Lophotrochozoa</taxon>
        <taxon>Platyhelminthes</taxon>
        <taxon>Cestoda</taxon>
        <taxon>Eucestoda</taxon>
        <taxon>Cyclophyllidea</taxon>
        <taxon>Hymenolepididae</taxon>
        <taxon>Hymenolepis</taxon>
    </lineage>
</organism>
<dbReference type="WBParaSite" id="HDID_0000616901-mRNA-1">
    <property type="protein sequence ID" value="HDID_0000616901-mRNA-1"/>
    <property type="gene ID" value="HDID_0000616901"/>
</dbReference>
<evidence type="ECO:0000313" key="2">
    <source>
        <dbReference type="WBParaSite" id="HDID_0000616901-mRNA-1"/>
    </source>
</evidence>
<proteinExistence type="predicted"/>
<name>A0A0R3SMK4_HYMDI</name>
<accession>A0A0R3SMK4</accession>
<reference evidence="2" key="1">
    <citation type="submission" date="2017-02" db="UniProtKB">
        <authorList>
            <consortium name="WormBaseParasite"/>
        </authorList>
    </citation>
    <scope>IDENTIFICATION</scope>
</reference>
<feature type="coiled-coil region" evidence="1">
    <location>
        <begin position="24"/>
        <end position="51"/>
    </location>
</feature>
<keyword evidence="1" id="KW-0175">Coiled coil</keyword>